<evidence type="ECO:0000313" key="1">
    <source>
        <dbReference type="EMBL" id="KAJ4928710.1"/>
    </source>
</evidence>
<accession>A0AAD6FCD4</accession>
<reference evidence="1" key="1">
    <citation type="submission" date="2022-11" db="EMBL/GenBank/DDBJ databases">
        <title>Chromosome-level genome of Pogonophryne albipinna.</title>
        <authorList>
            <person name="Jo E."/>
        </authorList>
    </citation>
    <scope>NUCLEOTIDE SEQUENCE</scope>
    <source>
        <strain evidence="1">SGF0006</strain>
        <tissue evidence="1">Muscle</tissue>
    </source>
</reference>
<protein>
    <submittedName>
        <fullName evidence="1">Uncharacterized protein</fullName>
    </submittedName>
</protein>
<gene>
    <name evidence="1" type="ORF">JOQ06_004336</name>
</gene>
<keyword evidence="2" id="KW-1185">Reference proteome</keyword>
<dbReference type="Proteomes" id="UP001219934">
    <property type="component" value="Unassembled WGS sequence"/>
</dbReference>
<proteinExistence type="predicted"/>
<sequence length="170" mass="18862">MKVVLESEVGPRSEVRVKERRMKVVLVSEVGLRSEVGLSSKVRVQERRIKVVLESEVGLRSEMDLSSEVRVQERRMKVVLVSEVGLMSEVWVHERRMKVVLEMEVSSVQHDAGRGGRRACGRWWEAGRIAGGGGGRWAGEHRTAAVASEAEIGFLLSSARQSPPLGCQSE</sequence>
<dbReference type="EMBL" id="JAPTMU010000017">
    <property type="protein sequence ID" value="KAJ4928710.1"/>
    <property type="molecule type" value="Genomic_DNA"/>
</dbReference>
<dbReference type="AlphaFoldDB" id="A0AAD6FCD4"/>
<evidence type="ECO:0000313" key="2">
    <source>
        <dbReference type="Proteomes" id="UP001219934"/>
    </source>
</evidence>
<comment type="caution">
    <text evidence="1">The sequence shown here is derived from an EMBL/GenBank/DDBJ whole genome shotgun (WGS) entry which is preliminary data.</text>
</comment>
<organism evidence="1 2">
    <name type="scientific">Pogonophryne albipinna</name>
    <dbReference type="NCBI Taxonomy" id="1090488"/>
    <lineage>
        <taxon>Eukaryota</taxon>
        <taxon>Metazoa</taxon>
        <taxon>Chordata</taxon>
        <taxon>Craniata</taxon>
        <taxon>Vertebrata</taxon>
        <taxon>Euteleostomi</taxon>
        <taxon>Actinopterygii</taxon>
        <taxon>Neopterygii</taxon>
        <taxon>Teleostei</taxon>
        <taxon>Neoteleostei</taxon>
        <taxon>Acanthomorphata</taxon>
        <taxon>Eupercaria</taxon>
        <taxon>Perciformes</taxon>
        <taxon>Notothenioidei</taxon>
        <taxon>Pogonophryne</taxon>
    </lineage>
</organism>
<name>A0AAD6FCD4_9TELE</name>